<dbReference type="EMBL" id="BJXB01000004">
    <property type="protein sequence ID" value="GEM45540.1"/>
    <property type="molecule type" value="Genomic_DNA"/>
</dbReference>
<sequence>MNNDLNSVHPVTPEQLKRKAWARPGFGCGLLVLFSPLLALAFYFGSYLLLDLLTPDSPRVSDLQLAGKYTCDVAACQTYQVNLMQEGKGALMHHNIKACDVLWKRSNHMELEFRCEKPLPERLISVDAYAEDGKKVYNFGVPLNTYKKETGTSVYFCVMFTVDEHEKNCFKREIDLPENHSR</sequence>
<comment type="caution">
    <text evidence="2">The sequence shown here is derived from an EMBL/GenBank/DDBJ whole genome shotgun (WGS) entry which is preliminary data.</text>
</comment>
<proteinExistence type="predicted"/>
<keyword evidence="1" id="KW-1133">Transmembrane helix</keyword>
<keyword evidence="3" id="KW-1185">Reference proteome</keyword>
<accession>A0A511MY75</accession>
<dbReference type="RefSeq" id="WP_146882996.1">
    <property type="nucleotide sequence ID" value="NZ_BJXB01000004.1"/>
</dbReference>
<evidence type="ECO:0000256" key="1">
    <source>
        <dbReference type="SAM" id="Phobius"/>
    </source>
</evidence>
<dbReference type="OrthoDB" id="9904573at2"/>
<gene>
    <name evidence="2" type="ORF">DC3_11750</name>
</gene>
<evidence type="ECO:0000313" key="3">
    <source>
        <dbReference type="Proteomes" id="UP000321306"/>
    </source>
</evidence>
<protein>
    <submittedName>
        <fullName evidence="2">Uncharacterized protein</fullName>
    </submittedName>
</protein>
<organism evidence="2 3">
    <name type="scientific">Deinococcus cellulosilyticus (strain DSM 18568 / NBRC 106333 / KACC 11606 / 5516J-15)</name>
    <dbReference type="NCBI Taxonomy" id="1223518"/>
    <lineage>
        <taxon>Bacteria</taxon>
        <taxon>Thermotogati</taxon>
        <taxon>Deinococcota</taxon>
        <taxon>Deinococci</taxon>
        <taxon>Deinococcales</taxon>
        <taxon>Deinococcaceae</taxon>
        <taxon>Deinococcus</taxon>
    </lineage>
</organism>
<name>A0A511MY75_DEIC1</name>
<dbReference type="AlphaFoldDB" id="A0A511MY75"/>
<reference evidence="2 3" key="1">
    <citation type="submission" date="2019-07" db="EMBL/GenBank/DDBJ databases">
        <title>Whole genome shotgun sequence of Deinococcus cellulosilyticus NBRC 106333.</title>
        <authorList>
            <person name="Hosoyama A."/>
            <person name="Uohara A."/>
            <person name="Ohji S."/>
            <person name="Ichikawa N."/>
        </authorList>
    </citation>
    <scope>NUCLEOTIDE SEQUENCE [LARGE SCALE GENOMIC DNA]</scope>
    <source>
        <strain evidence="2 3">NBRC 106333</strain>
    </source>
</reference>
<keyword evidence="1" id="KW-0472">Membrane</keyword>
<feature type="transmembrane region" description="Helical" evidence="1">
    <location>
        <begin position="26"/>
        <end position="50"/>
    </location>
</feature>
<evidence type="ECO:0000313" key="2">
    <source>
        <dbReference type="EMBL" id="GEM45540.1"/>
    </source>
</evidence>
<dbReference type="Proteomes" id="UP000321306">
    <property type="component" value="Unassembled WGS sequence"/>
</dbReference>
<keyword evidence="1" id="KW-0812">Transmembrane</keyword>